<organism evidence="3 4">
    <name type="scientific">Actinokineospora guangxiensis</name>
    <dbReference type="NCBI Taxonomy" id="1490288"/>
    <lineage>
        <taxon>Bacteria</taxon>
        <taxon>Bacillati</taxon>
        <taxon>Actinomycetota</taxon>
        <taxon>Actinomycetes</taxon>
        <taxon>Pseudonocardiales</taxon>
        <taxon>Pseudonocardiaceae</taxon>
        <taxon>Actinokineospora</taxon>
    </lineage>
</organism>
<evidence type="ECO:0000256" key="1">
    <source>
        <dbReference type="ARBA" id="ARBA00007169"/>
    </source>
</evidence>
<comment type="similarity">
    <text evidence="1">Belongs to the thioesterase family.</text>
</comment>
<dbReference type="EMBL" id="JBHSKF010000022">
    <property type="protein sequence ID" value="MFC5291159.1"/>
    <property type="molecule type" value="Genomic_DNA"/>
</dbReference>
<dbReference type="InterPro" id="IPR012223">
    <property type="entry name" value="TEII"/>
</dbReference>
<name>A0ABW0EVD8_9PSEU</name>
<sequence>MTAVSTPLWVRRFHAREKTTRFVVCFSHAGGSASYFFPFSELLPDDVEVLAVQYPGRHDRYREAPFEHIEDFVDPIAAALEPYLEHQVAFFGHSLGALVGFEVTRRLEERGHTLTTFFASGRRAPSTWRDERPETLTDEEFITEIQKLNGTSAAAFADEDLVRMVLPTLRSDYTAAANYPVNTDRTIKSPVVALIGDDDPKCTIAEAEAWSGHARGGFAITVFPGGHFYLDNHRQELATVLAGAFS</sequence>
<feature type="domain" description="Thioesterase" evidence="2">
    <location>
        <begin position="23"/>
        <end position="238"/>
    </location>
</feature>
<dbReference type="InterPro" id="IPR001031">
    <property type="entry name" value="Thioesterase"/>
</dbReference>
<proteinExistence type="inferred from homology"/>
<evidence type="ECO:0000313" key="4">
    <source>
        <dbReference type="Proteomes" id="UP001596157"/>
    </source>
</evidence>
<reference evidence="4" key="1">
    <citation type="journal article" date="2019" name="Int. J. Syst. Evol. Microbiol.">
        <title>The Global Catalogue of Microorganisms (GCM) 10K type strain sequencing project: providing services to taxonomists for standard genome sequencing and annotation.</title>
        <authorList>
            <consortium name="The Broad Institute Genomics Platform"/>
            <consortium name="The Broad Institute Genome Sequencing Center for Infectious Disease"/>
            <person name="Wu L."/>
            <person name="Ma J."/>
        </authorList>
    </citation>
    <scope>NUCLEOTIDE SEQUENCE [LARGE SCALE GENOMIC DNA]</scope>
    <source>
        <strain evidence="4">CCUG 59778</strain>
    </source>
</reference>
<dbReference type="SUPFAM" id="SSF53474">
    <property type="entry name" value="alpha/beta-Hydrolases"/>
    <property type="match status" value="1"/>
</dbReference>
<dbReference type="PANTHER" id="PTHR11487:SF0">
    <property type="entry name" value="S-ACYL FATTY ACID SYNTHASE THIOESTERASE, MEDIUM CHAIN"/>
    <property type="match status" value="1"/>
</dbReference>
<accession>A0ABW0EVD8</accession>
<dbReference type="Gene3D" id="3.40.50.1820">
    <property type="entry name" value="alpha/beta hydrolase"/>
    <property type="match status" value="1"/>
</dbReference>
<dbReference type="RefSeq" id="WP_378251072.1">
    <property type="nucleotide sequence ID" value="NZ_JBHSKF010000022.1"/>
</dbReference>
<dbReference type="PANTHER" id="PTHR11487">
    <property type="entry name" value="THIOESTERASE"/>
    <property type="match status" value="1"/>
</dbReference>
<keyword evidence="4" id="KW-1185">Reference proteome</keyword>
<evidence type="ECO:0000313" key="3">
    <source>
        <dbReference type="EMBL" id="MFC5291159.1"/>
    </source>
</evidence>
<evidence type="ECO:0000259" key="2">
    <source>
        <dbReference type="Pfam" id="PF00975"/>
    </source>
</evidence>
<gene>
    <name evidence="3" type="ORF">ACFPM7_29260</name>
</gene>
<comment type="caution">
    <text evidence="3">The sequence shown here is derived from an EMBL/GenBank/DDBJ whole genome shotgun (WGS) entry which is preliminary data.</text>
</comment>
<dbReference type="Proteomes" id="UP001596157">
    <property type="component" value="Unassembled WGS sequence"/>
</dbReference>
<protein>
    <submittedName>
        <fullName evidence="3">Thioesterase II family protein</fullName>
    </submittedName>
</protein>
<dbReference type="Pfam" id="PF00975">
    <property type="entry name" value="Thioesterase"/>
    <property type="match status" value="1"/>
</dbReference>
<dbReference type="InterPro" id="IPR029058">
    <property type="entry name" value="AB_hydrolase_fold"/>
</dbReference>